<dbReference type="OrthoDB" id="9771229at2"/>
<evidence type="ECO:0000256" key="6">
    <source>
        <dbReference type="SAM" id="MobiDB-lite"/>
    </source>
</evidence>
<dbReference type="PANTHER" id="PTHR30636">
    <property type="entry name" value="UPF0701 PROTEIN YICC"/>
    <property type="match status" value="1"/>
</dbReference>
<name>A0A8B2NHW7_9HYPH</name>
<evidence type="ECO:0000256" key="5">
    <source>
        <dbReference type="ARBA" id="ARBA00035648"/>
    </source>
</evidence>
<evidence type="ECO:0000313" key="9">
    <source>
        <dbReference type="EMBL" id="RAH98922.1"/>
    </source>
</evidence>
<evidence type="ECO:0000256" key="2">
    <source>
        <dbReference type="ARBA" id="ARBA00022722"/>
    </source>
</evidence>
<dbReference type="PANTHER" id="PTHR30636:SF3">
    <property type="entry name" value="UPF0701 PROTEIN YICC"/>
    <property type="match status" value="1"/>
</dbReference>
<evidence type="ECO:0000256" key="3">
    <source>
        <dbReference type="ARBA" id="ARBA00022759"/>
    </source>
</evidence>
<keyword evidence="10" id="KW-1185">Reference proteome</keyword>
<feature type="region of interest" description="Disordered" evidence="6">
    <location>
        <begin position="1"/>
        <end position="21"/>
    </location>
</feature>
<dbReference type="AlphaFoldDB" id="A0A8B2NHW7"/>
<dbReference type="Pfam" id="PF03755">
    <property type="entry name" value="YicC-like_N"/>
    <property type="match status" value="1"/>
</dbReference>
<protein>
    <submittedName>
        <fullName evidence="9">YicC family protein</fullName>
    </submittedName>
</protein>
<evidence type="ECO:0000259" key="7">
    <source>
        <dbReference type="Pfam" id="PF03755"/>
    </source>
</evidence>
<dbReference type="InterPro" id="IPR013527">
    <property type="entry name" value="YicC-like_N"/>
</dbReference>
<reference evidence="9 10" key="1">
    <citation type="submission" date="2018-05" db="EMBL/GenBank/DDBJ databases">
        <title>Acuticoccus sediminis sp. nov., isolated from deep-sea sediment of Indian Ocean.</title>
        <authorList>
            <person name="Liu X."/>
            <person name="Lai Q."/>
            <person name="Du Y."/>
            <person name="Sun F."/>
            <person name="Zhang X."/>
            <person name="Wang S."/>
            <person name="Shao Z."/>
        </authorList>
    </citation>
    <scope>NUCLEOTIDE SEQUENCE [LARGE SCALE GENOMIC DNA]</scope>
    <source>
        <strain evidence="9 10">PTG4-2</strain>
    </source>
</reference>
<feature type="domain" description="Endoribonuclease YicC-like N-terminal" evidence="7">
    <location>
        <begin position="9"/>
        <end position="159"/>
    </location>
</feature>
<comment type="caution">
    <text evidence="9">The sequence shown here is derived from an EMBL/GenBank/DDBJ whole genome shotgun (WGS) entry which is preliminary data.</text>
</comment>
<dbReference type="Proteomes" id="UP000249590">
    <property type="component" value="Unassembled WGS sequence"/>
</dbReference>
<evidence type="ECO:0000256" key="4">
    <source>
        <dbReference type="ARBA" id="ARBA00022801"/>
    </source>
</evidence>
<proteinExistence type="inferred from homology"/>
<comment type="similarity">
    <text evidence="5">Belongs to the YicC/YloC family.</text>
</comment>
<dbReference type="NCBIfam" id="TIGR00255">
    <property type="entry name" value="YicC/YloC family endoribonuclease"/>
    <property type="match status" value="1"/>
</dbReference>
<evidence type="ECO:0000256" key="1">
    <source>
        <dbReference type="ARBA" id="ARBA00001968"/>
    </source>
</evidence>
<accession>A0A8B2NHW7</accession>
<dbReference type="InterPro" id="IPR005229">
    <property type="entry name" value="YicC/YloC-like"/>
</dbReference>
<sequence>MAQRETAPIQSMTGFASREGEQDGIGWQMDVRSVNGRSLDVRIRLPAGLDRHEPEIRRMIGGAFRRGNIAMTLTLRRGEAPARYIVNQEQLAAYVDAIQSLAASGSVAAPRADGLLALKGVIEATGDEETLLSGAVIIEGVAGLIADLTTERQAEGGRIVPMILGQLEDMDRIRGYIDEHPERSVETIKARVDRQIAALLSGQSLSEERLHQEAALIATRADVREELDRLSAHIAAARELLAEGGPVGRRLDFLAQELNRETNTICAKSPHHAVTAMGLELKAVVEQMREQVQNLE</sequence>
<organism evidence="9 10">
    <name type="scientific">Acuticoccus sediminis</name>
    <dbReference type="NCBI Taxonomy" id="2184697"/>
    <lineage>
        <taxon>Bacteria</taxon>
        <taxon>Pseudomonadati</taxon>
        <taxon>Pseudomonadota</taxon>
        <taxon>Alphaproteobacteria</taxon>
        <taxon>Hyphomicrobiales</taxon>
        <taxon>Amorphaceae</taxon>
        <taxon>Acuticoccus</taxon>
    </lineage>
</organism>
<dbReference type="GO" id="GO:0004521">
    <property type="term" value="F:RNA endonuclease activity"/>
    <property type="evidence" value="ECO:0007669"/>
    <property type="project" value="InterPro"/>
</dbReference>
<feature type="domain" description="Endoribonuclease YicC-like C-terminal" evidence="8">
    <location>
        <begin position="178"/>
        <end position="296"/>
    </location>
</feature>
<keyword evidence="2" id="KW-0540">Nuclease</keyword>
<keyword evidence="3" id="KW-0255">Endonuclease</keyword>
<dbReference type="InterPro" id="IPR013551">
    <property type="entry name" value="YicC-like_C"/>
</dbReference>
<keyword evidence="4" id="KW-0378">Hydrolase</keyword>
<dbReference type="GO" id="GO:0016787">
    <property type="term" value="F:hydrolase activity"/>
    <property type="evidence" value="ECO:0007669"/>
    <property type="project" value="UniProtKB-KW"/>
</dbReference>
<dbReference type="Pfam" id="PF08340">
    <property type="entry name" value="YicC-like_C"/>
    <property type="match status" value="1"/>
</dbReference>
<comment type="cofactor">
    <cofactor evidence="1">
        <name>a divalent metal cation</name>
        <dbReference type="ChEBI" id="CHEBI:60240"/>
    </cofactor>
</comment>
<evidence type="ECO:0000313" key="10">
    <source>
        <dbReference type="Proteomes" id="UP000249590"/>
    </source>
</evidence>
<dbReference type="RefSeq" id="WP_111350403.1">
    <property type="nucleotide sequence ID" value="NZ_QHHQ01000006.1"/>
</dbReference>
<evidence type="ECO:0000259" key="8">
    <source>
        <dbReference type="Pfam" id="PF08340"/>
    </source>
</evidence>
<gene>
    <name evidence="9" type="ORF">DLJ53_25160</name>
</gene>
<dbReference type="EMBL" id="QHHQ01000006">
    <property type="protein sequence ID" value="RAH98922.1"/>
    <property type="molecule type" value="Genomic_DNA"/>
</dbReference>